<keyword evidence="2" id="KW-0121">Carboxypeptidase</keyword>
<dbReference type="Proteomes" id="UP000249720">
    <property type="component" value="Unassembled WGS sequence"/>
</dbReference>
<keyword evidence="2" id="KW-0378">Hydrolase</keyword>
<evidence type="ECO:0000256" key="1">
    <source>
        <dbReference type="SAM" id="SignalP"/>
    </source>
</evidence>
<feature type="signal peptide" evidence="1">
    <location>
        <begin position="1"/>
        <end position="23"/>
    </location>
</feature>
<dbReference type="AlphaFoldDB" id="A0A2W7SKZ6"/>
<name>A0A2W7SKZ6_9BACT</name>
<dbReference type="GO" id="GO:0004180">
    <property type="term" value="F:carboxypeptidase activity"/>
    <property type="evidence" value="ECO:0007669"/>
    <property type="project" value="UniProtKB-KW"/>
</dbReference>
<organism evidence="2 3">
    <name type="scientific">Hydrotalea sandarakina</name>
    <dbReference type="NCBI Taxonomy" id="1004304"/>
    <lineage>
        <taxon>Bacteria</taxon>
        <taxon>Pseudomonadati</taxon>
        <taxon>Bacteroidota</taxon>
        <taxon>Chitinophagia</taxon>
        <taxon>Chitinophagales</taxon>
        <taxon>Chitinophagaceae</taxon>
        <taxon>Hydrotalea</taxon>
    </lineage>
</organism>
<keyword evidence="1" id="KW-0732">Signal</keyword>
<dbReference type="RefSeq" id="WP_111294377.1">
    <property type="nucleotide sequence ID" value="NZ_QKZV01000003.1"/>
</dbReference>
<keyword evidence="2" id="KW-0645">Protease</keyword>
<comment type="caution">
    <text evidence="2">The sequence shown here is derived from an EMBL/GenBank/DDBJ whole genome shotgun (WGS) entry which is preliminary data.</text>
</comment>
<evidence type="ECO:0000313" key="2">
    <source>
        <dbReference type="EMBL" id="PZX63615.1"/>
    </source>
</evidence>
<dbReference type="OrthoDB" id="1115630at2"/>
<dbReference type="InterPro" id="IPR008969">
    <property type="entry name" value="CarboxyPept-like_regulatory"/>
</dbReference>
<accession>A0A2W7SKZ6</accession>
<gene>
    <name evidence="2" type="ORF">LX80_01266</name>
</gene>
<sequence>MKKTLQYFLLAFGALLLMPKLHAQISKAPKDSVIQLYGVVMTSDSLKAIPSTSVIVDGKGRGTITNYDGIFSIAVLKGDRITFSSIGYKDKTYEIPSNLTDNQYSLIVLLVSDTNYLPAAILKPRPTREQFERDFVNTVIPDDQYEIARQNTDESKRRALLAALPADGREAVNYQLRQQANRYYYQGQLPPQNIFNPLAWADFIKAWKRGDFKSKKSSSSDSGSY</sequence>
<keyword evidence="3" id="KW-1185">Reference proteome</keyword>
<protein>
    <submittedName>
        <fullName evidence="2">Carboxypeptidase-like protein</fullName>
    </submittedName>
</protein>
<feature type="chain" id="PRO_5016073863" evidence="1">
    <location>
        <begin position="24"/>
        <end position="225"/>
    </location>
</feature>
<reference evidence="2 3" key="1">
    <citation type="submission" date="2018-06" db="EMBL/GenBank/DDBJ databases">
        <title>Genomic Encyclopedia of Archaeal and Bacterial Type Strains, Phase II (KMG-II): from individual species to whole genera.</title>
        <authorList>
            <person name="Goeker M."/>
        </authorList>
    </citation>
    <scope>NUCLEOTIDE SEQUENCE [LARGE SCALE GENOMIC DNA]</scope>
    <source>
        <strain evidence="2 3">DSM 23241</strain>
    </source>
</reference>
<proteinExistence type="predicted"/>
<evidence type="ECO:0000313" key="3">
    <source>
        <dbReference type="Proteomes" id="UP000249720"/>
    </source>
</evidence>
<dbReference type="SUPFAM" id="SSF49464">
    <property type="entry name" value="Carboxypeptidase regulatory domain-like"/>
    <property type="match status" value="1"/>
</dbReference>
<dbReference type="Pfam" id="PF13715">
    <property type="entry name" value="CarbopepD_reg_2"/>
    <property type="match status" value="1"/>
</dbReference>
<dbReference type="EMBL" id="QKZV01000003">
    <property type="protein sequence ID" value="PZX63615.1"/>
    <property type="molecule type" value="Genomic_DNA"/>
</dbReference>